<keyword evidence="1" id="KW-1133">Transmembrane helix</keyword>
<dbReference type="EMBL" id="NVVJ01000101">
    <property type="protein sequence ID" value="PCJ18295.1"/>
    <property type="molecule type" value="Genomic_DNA"/>
</dbReference>
<dbReference type="Proteomes" id="UP000218327">
    <property type="component" value="Unassembled WGS sequence"/>
</dbReference>
<keyword evidence="1" id="KW-0472">Membrane</keyword>
<proteinExistence type="predicted"/>
<organism evidence="2 3">
    <name type="scientific">SAR86 cluster bacterium</name>
    <dbReference type="NCBI Taxonomy" id="2030880"/>
    <lineage>
        <taxon>Bacteria</taxon>
        <taxon>Pseudomonadati</taxon>
        <taxon>Pseudomonadota</taxon>
        <taxon>Gammaproteobacteria</taxon>
        <taxon>SAR86 cluster</taxon>
    </lineage>
</organism>
<keyword evidence="1" id="KW-0812">Transmembrane</keyword>
<reference evidence="3" key="1">
    <citation type="submission" date="2017-08" db="EMBL/GenBank/DDBJ databases">
        <title>A dynamic microbial community with high functional redundancy inhabits the cold, oxic subseafloor aquifer.</title>
        <authorList>
            <person name="Tully B.J."/>
            <person name="Wheat C.G."/>
            <person name="Glazer B.T."/>
            <person name="Huber J.A."/>
        </authorList>
    </citation>
    <scope>NUCLEOTIDE SEQUENCE [LARGE SCALE GENOMIC DNA]</scope>
</reference>
<name>A0A2A5AGC3_9GAMM</name>
<gene>
    <name evidence="2" type="ORF">COA96_16890</name>
</gene>
<feature type="transmembrane region" description="Helical" evidence="1">
    <location>
        <begin position="7"/>
        <end position="24"/>
    </location>
</feature>
<comment type="caution">
    <text evidence="2">The sequence shown here is derived from an EMBL/GenBank/DDBJ whole genome shotgun (WGS) entry which is preliminary data.</text>
</comment>
<evidence type="ECO:0000313" key="2">
    <source>
        <dbReference type="EMBL" id="PCJ18295.1"/>
    </source>
</evidence>
<dbReference type="AlphaFoldDB" id="A0A2A5AGC3"/>
<evidence type="ECO:0000313" key="3">
    <source>
        <dbReference type="Proteomes" id="UP000218327"/>
    </source>
</evidence>
<sequence length="59" mass="6474">MRIKSVWRAASNTIICAVAAMAIFEYASHGWYWMVAATVLTYTVGLGTLLHILGKNDGE</sequence>
<accession>A0A2A5AGC3</accession>
<evidence type="ECO:0000256" key="1">
    <source>
        <dbReference type="SAM" id="Phobius"/>
    </source>
</evidence>
<feature type="transmembrane region" description="Helical" evidence="1">
    <location>
        <begin position="30"/>
        <end position="53"/>
    </location>
</feature>
<protein>
    <submittedName>
        <fullName evidence="2">Uncharacterized protein</fullName>
    </submittedName>
</protein>